<proteinExistence type="predicted"/>
<sequence>MGKSTMTILPGKPNLVKVQRLQDSGQSMRHIICRLNYPRKHFYLSMLLIST</sequence>
<accession>A0A2P2NA31</accession>
<protein>
    <submittedName>
        <fullName evidence="1">Uncharacterized protein</fullName>
    </submittedName>
</protein>
<dbReference type="AlphaFoldDB" id="A0A2P2NA31"/>
<evidence type="ECO:0000313" key="1">
    <source>
        <dbReference type="EMBL" id="MBX39337.1"/>
    </source>
</evidence>
<organism evidence="1">
    <name type="scientific">Rhizophora mucronata</name>
    <name type="common">Asiatic mangrove</name>
    <dbReference type="NCBI Taxonomy" id="61149"/>
    <lineage>
        <taxon>Eukaryota</taxon>
        <taxon>Viridiplantae</taxon>
        <taxon>Streptophyta</taxon>
        <taxon>Embryophyta</taxon>
        <taxon>Tracheophyta</taxon>
        <taxon>Spermatophyta</taxon>
        <taxon>Magnoliopsida</taxon>
        <taxon>eudicotyledons</taxon>
        <taxon>Gunneridae</taxon>
        <taxon>Pentapetalae</taxon>
        <taxon>rosids</taxon>
        <taxon>fabids</taxon>
        <taxon>Malpighiales</taxon>
        <taxon>Rhizophoraceae</taxon>
        <taxon>Rhizophora</taxon>
    </lineage>
</organism>
<name>A0A2P2NA31_RHIMU</name>
<reference evidence="1" key="1">
    <citation type="submission" date="2018-02" db="EMBL/GenBank/DDBJ databases">
        <title>Rhizophora mucronata_Transcriptome.</title>
        <authorList>
            <person name="Meera S.P."/>
            <person name="Sreeshan A."/>
            <person name="Augustine A."/>
        </authorList>
    </citation>
    <scope>NUCLEOTIDE SEQUENCE</scope>
    <source>
        <tissue evidence="1">Leaf</tissue>
    </source>
</reference>
<dbReference type="EMBL" id="GGEC01058853">
    <property type="protein sequence ID" value="MBX39337.1"/>
    <property type="molecule type" value="Transcribed_RNA"/>
</dbReference>